<dbReference type="GO" id="GO:0016226">
    <property type="term" value="P:iron-sulfur cluster assembly"/>
    <property type="evidence" value="ECO:0007669"/>
    <property type="project" value="TreeGrafter"/>
</dbReference>
<protein>
    <submittedName>
        <fullName evidence="4">Folate-binding protein YgfZ</fullName>
    </submittedName>
</protein>
<proteinExistence type="predicted"/>
<evidence type="ECO:0000313" key="5">
    <source>
        <dbReference type="Proteomes" id="UP000315400"/>
    </source>
</evidence>
<dbReference type="Proteomes" id="UP000315400">
    <property type="component" value="Unassembled WGS sequence"/>
</dbReference>
<dbReference type="PANTHER" id="PTHR22602:SF0">
    <property type="entry name" value="TRANSFERASE CAF17, MITOCHONDRIAL-RELATED"/>
    <property type="match status" value="1"/>
</dbReference>
<sequence>MAILRVHGSLLKCHYHISTIAQSFNRESFMSGVWADLLADHTVTDAPLADPETLATAAKDSGVVAPLPSLAALHVAGADARDFLHSQLTQSITDLADDETRLAAWCNAKGRARAIVRVVPSDTGLVLLGHAETLHQIRPKLQMFVLRAQVALTDLSESEALLGMAGPTAETLLSEAVGTLPRVAGGLIRAGDLHVIAVPAAEGLRYMLLAPAGQMQALWVRYTEALTQGDERFWQWMDIQAGVPDITPATQEAFVPTMLNLEPLGGISYDKGCYPGQEVVARMHYLGSLKRRLYRAALPADPPAPGTPITRADGSEAGTVVSAAQAPAGGSELLAVLRIEAASDAALAVDDWPLALLELPYAPPA</sequence>
<reference evidence="4 5" key="1">
    <citation type="submission" date="2019-06" db="EMBL/GenBank/DDBJ databases">
        <title>Metagenome assembled Genome of Spiribacter salinus SL48-SHIP from the microbial mat of Salt Lake 48 (Novosibirsk region, Russia).</title>
        <authorList>
            <person name="Shipova A."/>
            <person name="Rozanov A.S."/>
            <person name="Bryanskaya A.V."/>
            <person name="Peltek S.E."/>
        </authorList>
    </citation>
    <scope>NUCLEOTIDE SEQUENCE [LARGE SCALE GENOMIC DNA]</scope>
    <source>
        <strain evidence="4">SL48-SHIP-2</strain>
    </source>
</reference>
<feature type="domain" description="GCVT N-terminal" evidence="2">
    <location>
        <begin position="69"/>
        <end position="177"/>
    </location>
</feature>
<dbReference type="Pfam" id="PF01571">
    <property type="entry name" value="GCV_T"/>
    <property type="match status" value="1"/>
</dbReference>
<dbReference type="EMBL" id="VIFK01000009">
    <property type="protein sequence ID" value="TQF00580.1"/>
    <property type="molecule type" value="Genomic_DNA"/>
</dbReference>
<evidence type="ECO:0000259" key="3">
    <source>
        <dbReference type="Pfam" id="PF25455"/>
    </source>
</evidence>
<name>A0A540VUZ2_9GAMM</name>
<organism evidence="4 5">
    <name type="scientific">Spiribacter salinus</name>
    <dbReference type="NCBI Taxonomy" id="1335746"/>
    <lineage>
        <taxon>Bacteria</taxon>
        <taxon>Pseudomonadati</taxon>
        <taxon>Pseudomonadota</taxon>
        <taxon>Gammaproteobacteria</taxon>
        <taxon>Chromatiales</taxon>
        <taxon>Ectothiorhodospiraceae</taxon>
        <taxon>Spiribacter</taxon>
    </lineage>
</organism>
<dbReference type="AlphaFoldDB" id="A0A540VUZ2"/>
<keyword evidence="1" id="KW-0809">Transit peptide</keyword>
<dbReference type="SUPFAM" id="SSF103025">
    <property type="entry name" value="Folate-binding domain"/>
    <property type="match status" value="1"/>
</dbReference>
<dbReference type="InterPro" id="IPR017703">
    <property type="entry name" value="YgfZ/GCV_T_CS"/>
</dbReference>
<dbReference type="Gene3D" id="2.40.30.160">
    <property type="match status" value="1"/>
</dbReference>
<dbReference type="Pfam" id="PF25455">
    <property type="entry name" value="Beta-barrel_CAF17_C"/>
    <property type="match status" value="1"/>
</dbReference>
<evidence type="ECO:0000256" key="1">
    <source>
        <dbReference type="ARBA" id="ARBA00022946"/>
    </source>
</evidence>
<dbReference type="InterPro" id="IPR029043">
    <property type="entry name" value="GcvT/YgfZ_C"/>
</dbReference>
<evidence type="ECO:0000259" key="2">
    <source>
        <dbReference type="Pfam" id="PF01571"/>
    </source>
</evidence>
<dbReference type="Gene3D" id="3.30.70.1400">
    <property type="entry name" value="Aminomethyltransferase beta-barrel domains"/>
    <property type="match status" value="1"/>
</dbReference>
<dbReference type="Gene3D" id="3.30.70.1630">
    <property type="match status" value="1"/>
</dbReference>
<dbReference type="InterPro" id="IPR006222">
    <property type="entry name" value="GCVT_N"/>
</dbReference>
<feature type="domain" description="CAF17 C-terminal" evidence="3">
    <location>
        <begin position="290"/>
        <end position="356"/>
    </location>
</feature>
<comment type="caution">
    <text evidence="4">The sequence shown here is derived from an EMBL/GenBank/DDBJ whole genome shotgun (WGS) entry which is preliminary data.</text>
</comment>
<dbReference type="SUPFAM" id="SSF101790">
    <property type="entry name" value="Aminomethyltransferase beta-barrel domain"/>
    <property type="match status" value="1"/>
</dbReference>
<dbReference type="PANTHER" id="PTHR22602">
    <property type="entry name" value="TRANSFERASE CAF17, MITOCHONDRIAL-RELATED"/>
    <property type="match status" value="1"/>
</dbReference>
<dbReference type="InterPro" id="IPR045179">
    <property type="entry name" value="YgfZ/GcvT"/>
</dbReference>
<dbReference type="NCBIfam" id="TIGR03317">
    <property type="entry name" value="ygfZ_signature"/>
    <property type="match status" value="1"/>
</dbReference>
<gene>
    <name evidence="4" type="ORF">FKY71_02705</name>
</gene>
<evidence type="ECO:0000313" key="4">
    <source>
        <dbReference type="EMBL" id="TQF00580.1"/>
    </source>
</evidence>
<accession>A0A540VUZ2</accession>
<dbReference type="STRING" id="1260251.SPISAL_05560"/>
<dbReference type="InterPro" id="IPR057460">
    <property type="entry name" value="CAF17_C"/>
</dbReference>